<evidence type="ECO:0000256" key="5">
    <source>
        <dbReference type="ARBA" id="ARBA00023004"/>
    </source>
</evidence>
<dbReference type="SUPFAM" id="SSF102114">
    <property type="entry name" value="Radical SAM enzymes"/>
    <property type="match status" value="1"/>
</dbReference>
<dbReference type="Pfam" id="PF04055">
    <property type="entry name" value="Radical_SAM"/>
    <property type="match status" value="1"/>
</dbReference>
<feature type="coiled-coil region" evidence="7">
    <location>
        <begin position="331"/>
        <end position="358"/>
    </location>
</feature>
<dbReference type="InterPro" id="IPR013785">
    <property type="entry name" value="Aldolase_TIM"/>
</dbReference>
<keyword evidence="5" id="KW-0408">Iron</keyword>
<dbReference type="Proteomes" id="UP000282930">
    <property type="component" value="Chromosome"/>
</dbReference>
<evidence type="ECO:0000256" key="7">
    <source>
        <dbReference type="SAM" id="Coils"/>
    </source>
</evidence>
<dbReference type="PANTHER" id="PTHR43273">
    <property type="entry name" value="ANAEROBIC SULFATASE-MATURATING ENZYME HOMOLOG ASLB-RELATED"/>
    <property type="match status" value="1"/>
</dbReference>
<keyword evidence="3" id="KW-0949">S-adenosyl-L-methionine</keyword>
<evidence type="ECO:0000256" key="1">
    <source>
        <dbReference type="ARBA" id="ARBA00001966"/>
    </source>
</evidence>
<comment type="cofactor">
    <cofactor evidence="1">
        <name>[4Fe-4S] cluster</name>
        <dbReference type="ChEBI" id="CHEBI:49883"/>
    </cofactor>
</comment>
<dbReference type="PROSITE" id="PS01305">
    <property type="entry name" value="MOAA_NIFB_PQQE"/>
    <property type="match status" value="1"/>
</dbReference>
<feature type="domain" description="Radical SAM core" evidence="8">
    <location>
        <begin position="101"/>
        <end position="347"/>
    </location>
</feature>
<protein>
    <submittedName>
        <fullName evidence="9">Radical SAM protein</fullName>
    </submittedName>
</protein>
<dbReference type="KEGG" id="ccha:ELD05_00650"/>
<dbReference type="InterPro" id="IPR000385">
    <property type="entry name" value="MoaA_NifB_PqqE_Fe-S-bd_CS"/>
</dbReference>
<evidence type="ECO:0000256" key="2">
    <source>
        <dbReference type="ARBA" id="ARBA00022485"/>
    </source>
</evidence>
<keyword evidence="6" id="KW-0411">Iron-sulfur</keyword>
<dbReference type="EMBL" id="CP034791">
    <property type="protein sequence ID" value="AZT89312.1"/>
    <property type="molecule type" value="Genomic_DNA"/>
</dbReference>
<keyword evidence="4" id="KW-0479">Metal-binding</keyword>
<dbReference type="SFLD" id="SFLDG01067">
    <property type="entry name" value="SPASM/twitch_domain_containing"/>
    <property type="match status" value="1"/>
</dbReference>
<dbReference type="Gene3D" id="3.20.20.70">
    <property type="entry name" value="Aldolase class I"/>
    <property type="match status" value="1"/>
</dbReference>
<dbReference type="GO" id="GO:0016491">
    <property type="term" value="F:oxidoreductase activity"/>
    <property type="evidence" value="ECO:0007669"/>
    <property type="project" value="InterPro"/>
</dbReference>
<dbReference type="InterPro" id="IPR023867">
    <property type="entry name" value="Sulphatase_maturase_rSAM"/>
</dbReference>
<dbReference type="CDD" id="cd01335">
    <property type="entry name" value="Radical_SAM"/>
    <property type="match status" value="1"/>
</dbReference>
<dbReference type="SFLD" id="SFLDG01384">
    <property type="entry name" value="thioether_bond_formation_requi"/>
    <property type="match status" value="1"/>
</dbReference>
<accession>A0A3T0D241</accession>
<dbReference type="AlphaFoldDB" id="A0A3T0D241"/>
<evidence type="ECO:0000313" key="10">
    <source>
        <dbReference type="Proteomes" id="UP000282930"/>
    </source>
</evidence>
<dbReference type="SFLD" id="SFLDS00029">
    <property type="entry name" value="Radical_SAM"/>
    <property type="match status" value="1"/>
</dbReference>
<keyword evidence="2" id="KW-0004">4Fe-4S</keyword>
<dbReference type="PROSITE" id="PS51918">
    <property type="entry name" value="RADICAL_SAM"/>
    <property type="match status" value="1"/>
</dbReference>
<name>A0A3T0D241_9FIRM</name>
<reference evidence="9 10" key="1">
    <citation type="submission" date="2018-12" db="EMBL/GenBank/DDBJ databases">
        <title>Genome sequence from the cellulolytic species, Caldicellulosiruptor changbaiensis.</title>
        <authorList>
            <person name="Blumer-Schuette S.E."/>
            <person name="Mendoza C."/>
        </authorList>
    </citation>
    <scope>NUCLEOTIDE SEQUENCE [LARGE SCALE GENOMIC DNA]</scope>
    <source>
        <strain evidence="9 10">CBS-Z</strain>
    </source>
</reference>
<proteinExistence type="predicted"/>
<evidence type="ECO:0000313" key="9">
    <source>
        <dbReference type="EMBL" id="AZT89312.1"/>
    </source>
</evidence>
<evidence type="ECO:0000256" key="3">
    <source>
        <dbReference type="ARBA" id="ARBA00022691"/>
    </source>
</evidence>
<dbReference type="PANTHER" id="PTHR43273:SF8">
    <property type="entry name" value="RADICAL SAM DOMAIN PROTEIN"/>
    <property type="match status" value="1"/>
</dbReference>
<dbReference type="InterPro" id="IPR023885">
    <property type="entry name" value="4Fe4S-binding_SPASM_dom"/>
</dbReference>
<keyword evidence="10" id="KW-1185">Reference proteome</keyword>
<dbReference type="GO" id="GO:0046872">
    <property type="term" value="F:metal ion binding"/>
    <property type="evidence" value="ECO:0007669"/>
    <property type="project" value="UniProtKB-KW"/>
</dbReference>
<dbReference type="InterPro" id="IPR007197">
    <property type="entry name" value="rSAM"/>
</dbReference>
<organism evidence="9 10">
    <name type="scientific">Caldicellulosiruptor changbaiensis</name>
    <dbReference type="NCBI Taxonomy" id="1222016"/>
    <lineage>
        <taxon>Bacteria</taxon>
        <taxon>Bacillati</taxon>
        <taxon>Bacillota</taxon>
        <taxon>Bacillota incertae sedis</taxon>
        <taxon>Caldicellulosiruptorales</taxon>
        <taxon>Caldicellulosiruptoraceae</taxon>
        <taxon>Caldicellulosiruptor</taxon>
    </lineage>
</organism>
<dbReference type="GO" id="GO:0051539">
    <property type="term" value="F:4 iron, 4 sulfur cluster binding"/>
    <property type="evidence" value="ECO:0007669"/>
    <property type="project" value="UniProtKB-KW"/>
</dbReference>
<sequence length="493" mass="58372">MMSKRKLSIFEFETKNKNRYIFDNVTGLIIPSSNEDKFIIENITMGEQYILNNLVTRFFLDETIAKNKYNYIKTLVDNGYFYMSKEEKYLSVEECREMTLKSGVFQLILIITESCNLRCKYCIYNEHYPYYRTYSNKNMNFEVAKRAIDLYFELYQKKKENGLKRPPMISFYGGEPLIGYKLIKEIVNYCKKFDYDVQFYITTNGTLLNNDIIEFLVDNSFNIAISLDGNKANHNRNRVYIDGKGTFDTIVENIYLLDKIRKERGLRQPLTFICCYDDFTDMKNVIEFFETLRKSIGDFNIVFNEVYRYDTTYYDYCKYSIKNDYKFYSLSNNAIKTLQELQDVYIKAQEENKEVSLTLKFLFQIFSLLKFRYQGFMGILGNACAPGDKIAVDPEGNIFICEKAVQKFDIGNVMEGIKWDKVQNIVNKFLEIRYENCADCNISRLCEVCYVHFMSSDNFRFNSGFCNDKKRRINKALSILYSVLENNPYAFEY</sequence>
<evidence type="ECO:0000256" key="6">
    <source>
        <dbReference type="ARBA" id="ARBA00023014"/>
    </source>
</evidence>
<evidence type="ECO:0000259" key="8">
    <source>
        <dbReference type="PROSITE" id="PS51918"/>
    </source>
</evidence>
<dbReference type="SFLD" id="SFLDG01386">
    <property type="entry name" value="main_SPASM_domain-containing"/>
    <property type="match status" value="1"/>
</dbReference>
<dbReference type="InterPro" id="IPR058240">
    <property type="entry name" value="rSAM_sf"/>
</dbReference>
<evidence type="ECO:0000256" key="4">
    <source>
        <dbReference type="ARBA" id="ARBA00022723"/>
    </source>
</evidence>
<keyword evidence="7" id="KW-0175">Coiled coil</keyword>
<gene>
    <name evidence="9" type="ORF">ELD05_00650</name>
</gene>
<dbReference type="NCBIfam" id="TIGR04085">
    <property type="entry name" value="rSAM_more_4Fe4S"/>
    <property type="match status" value="1"/>
</dbReference>